<reference evidence="4 5" key="1">
    <citation type="journal article" date="2016" name="Mol. Biol. Evol.">
        <title>Comparative Genomics of Early-Diverging Mushroom-Forming Fungi Provides Insights into the Origins of Lignocellulose Decay Capabilities.</title>
        <authorList>
            <person name="Nagy L.G."/>
            <person name="Riley R."/>
            <person name="Tritt A."/>
            <person name="Adam C."/>
            <person name="Daum C."/>
            <person name="Floudas D."/>
            <person name="Sun H."/>
            <person name="Yadav J.S."/>
            <person name="Pangilinan J."/>
            <person name="Larsson K.H."/>
            <person name="Matsuura K."/>
            <person name="Barry K."/>
            <person name="Labutti K."/>
            <person name="Kuo R."/>
            <person name="Ohm R.A."/>
            <person name="Bhattacharya S.S."/>
            <person name="Shirouzu T."/>
            <person name="Yoshinaga Y."/>
            <person name="Martin F.M."/>
            <person name="Grigoriev I.V."/>
            <person name="Hibbett D.S."/>
        </authorList>
    </citation>
    <scope>NUCLEOTIDE SEQUENCE [LARGE SCALE GENOMIC DNA]</scope>
    <source>
        <strain evidence="4 5">TUFC12733</strain>
    </source>
</reference>
<dbReference type="GO" id="GO:0005739">
    <property type="term" value="C:mitochondrion"/>
    <property type="evidence" value="ECO:0007669"/>
    <property type="project" value="TreeGrafter"/>
</dbReference>
<keyword evidence="1" id="KW-0560">Oxidoreductase</keyword>
<dbReference type="Gene3D" id="1.20.1090.10">
    <property type="entry name" value="Dehydroquinate synthase-like - alpha domain"/>
    <property type="match status" value="1"/>
</dbReference>
<evidence type="ECO:0000313" key="4">
    <source>
        <dbReference type="EMBL" id="KZP00380.1"/>
    </source>
</evidence>
<dbReference type="AlphaFoldDB" id="A0A167QYG4"/>
<dbReference type="PROSITE" id="PS00060">
    <property type="entry name" value="ADH_IRON_2"/>
    <property type="match status" value="1"/>
</dbReference>
<feature type="domain" description="Fe-containing alcohol dehydrogenase-like C-terminal" evidence="3">
    <location>
        <begin position="177"/>
        <end position="347"/>
    </location>
</feature>
<proteinExistence type="predicted"/>
<sequence>SGAYYTSPLQAVYYGPTALQRGLPESLARFGTKRAFIITGNSVSKSPLLPRVRALLGDKYVGVNTGIGQHAPITGIRSAAEDVLAAQADTLIALGGGSPIDSAKAIKYFQHQSHPSQPWLNILVIPTTLSNADTTMNAGFTDDQGHKVTVGAVELCPQVIIYDPGMSLETPMRLWLSSGMRSVDHAVETLYRQDVPPPVLATALHALPMLFRHLIASSSDPHSLQAREQLQIACWLSLYPNPRPGAVGLSHGLGHALGATYSIPHGITSCLTLAASCARVARRTRPEFQKRLSEALHRVQELLSQEARDGVRLAGYIDALVKRLGLASTLREYGIKEEDFESIVVNGHGDTNP</sequence>
<dbReference type="Gene3D" id="3.40.50.1970">
    <property type="match status" value="1"/>
</dbReference>
<evidence type="ECO:0000256" key="1">
    <source>
        <dbReference type="ARBA" id="ARBA00023002"/>
    </source>
</evidence>
<feature type="domain" description="Alcohol dehydrogenase iron-type/glycerol dehydrogenase GldA" evidence="2">
    <location>
        <begin position="12"/>
        <end position="164"/>
    </location>
</feature>
<dbReference type="InterPro" id="IPR056798">
    <property type="entry name" value="ADH_Fe_C"/>
</dbReference>
<dbReference type="GO" id="GO:0004022">
    <property type="term" value="F:alcohol dehydrogenase (NAD+) activity"/>
    <property type="evidence" value="ECO:0007669"/>
    <property type="project" value="TreeGrafter"/>
</dbReference>
<dbReference type="STRING" id="1330018.A0A167QYG4"/>
<evidence type="ECO:0000259" key="2">
    <source>
        <dbReference type="Pfam" id="PF00465"/>
    </source>
</evidence>
<organism evidence="4 5">
    <name type="scientific">Calocera viscosa (strain TUFC12733)</name>
    <dbReference type="NCBI Taxonomy" id="1330018"/>
    <lineage>
        <taxon>Eukaryota</taxon>
        <taxon>Fungi</taxon>
        <taxon>Dikarya</taxon>
        <taxon>Basidiomycota</taxon>
        <taxon>Agaricomycotina</taxon>
        <taxon>Dacrymycetes</taxon>
        <taxon>Dacrymycetales</taxon>
        <taxon>Dacrymycetaceae</taxon>
        <taxon>Calocera</taxon>
    </lineage>
</organism>
<accession>A0A167QYG4</accession>
<dbReference type="SUPFAM" id="SSF56796">
    <property type="entry name" value="Dehydroquinate synthase-like"/>
    <property type="match status" value="1"/>
</dbReference>
<protein>
    <submittedName>
        <fullName evidence="4">Dehydroquinate synthase-like protein</fullName>
    </submittedName>
</protein>
<feature type="non-terminal residue" evidence="4">
    <location>
        <position position="1"/>
    </location>
</feature>
<dbReference type="EMBL" id="KV417269">
    <property type="protein sequence ID" value="KZP00380.1"/>
    <property type="molecule type" value="Genomic_DNA"/>
</dbReference>
<evidence type="ECO:0000313" key="5">
    <source>
        <dbReference type="Proteomes" id="UP000076738"/>
    </source>
</evidence>
<dbReference type="GO" id="GO:0046872">
    <property type="term" value="F:metal ion binding"/>
    <property type="evidence" value="ECO:0007669"/>
    <property type="project" value="InterPro"/>
</dbReference>
<keyword evidence="5" id="KW-1185">Reference proteome</keyword>
<dbReference type="Pfam" id="PF25137">
    <property type="entry name" value="ADH_Fe_C"/>
    <property type="match status" value="1"/>
</dbReference>
<dbReference type="Pfam" id="PF00465">
    <property type="entry name" value="Fe-ADH"/>
    <property type="match status" value="1"/>
</dbReference>
<dbReference type="CDD" id="cd08192">
    <property type="entry name" value="MAR-like"/>
    <property type="match status" value="1"/>
</dbReference>
<dbReference type="Proteomes" id="UP000076738">
    <property type="component" value="Unassembled WGS sequence"/>
</dbReference>
<dbReference type="InterPro" id="IPR039697">
    <property type="entry name" value="Alcohol_dehydrogenase_Fe"/>
</dbReference>
<dbReference type="PANTHER" id="PTHR11496">
    <property type="entry name" value="ALCOHOL DEHYDROGENASE"/>
    <property type="match status" value="1"/>
</dbReference>
<name>A0A167QYG4_CALVF</name>
<dbReference type="InterPro" id="IPR001670">
    <property type="entry name" value="ADH_Fe/GldA"/>
</dbReference>
<dbReference type="PANTHER" id="PTHR11496:SF97">
    <property type="entry name" value="ALCOHOL DEHYDROGENASE IRON-TYPE_GLYCEROL DEHYDROGENASE GLDA DOMAIN-CONTAINING PROTEIN"/>
    <property type="match status" value="1"/>
</dbReference>
<dbReference type="InterPro" id="IPR018211">
    <property type="entry name" value="ADH_Fe_CS"/>
</dbReference>
<gene>
    <name evidence="4" type="ORF">CALVIDRAFT_460433</name>
</gene>
<evidence type="ECO:0000259" key="3">
    <source>
        <dbReference type="Pfam" id="PF25137"/>
    </source>
</evidence>
<dbReference type="OrthoDB" id="3360544at2759"/>
<feature type="non-terminal residue" evidence="4">
    <location>
        <position position="353"/>
    </location>
</feature>